<dbReference type="Gene3D" id="3.60.90.10">
    <property type="entry name" value="S-adenosylmethionine decarboxylase"/>
    <property type="match status" value="1"/>
</dbReference>
<dbReference type="GO" id="GO:0004014">
    <property type="term" value="F:adenosylmethionine decarboxylase activity"/>
    <property type="evidence" value="ECO:0007669"/>
    <property type="project" value="InterPro"/>
</dbReference>
<name>A0A6J4J1M5_9SPHI</name>
<dbReference type="SUPFAM" id="SSF56276">
    <property type="entry name" value="S-adenosylmethionine decarboxylase"/>
    <property type="match status" value="1"/>
</dbReference>
<proteinExistence type="predicted"/>
<dbReference type="PANTHER" id="PTHR33866:SF2">
    <property type="entry name" value="S-ADENOSYLMETHIONINE DECARBOXYLASE PROENZYME"/>
    <property type="match status" value="1"/>
</dbReference>
<dbReference type="EMBL" id="CADCTQ010000238">
    <property type="protein sequence ID" value="CAA9265438.1"/>
    <property type="molecule type" value="Genomic_DNA"/>
</dbReference>
<evidence type="ECO:0000256" key="2">
    <source>
        <dbReference type="ARBA" id="ARBA00022793"/>
    </source>
</evidence>
<dbReference type="GO" id="GO:0008295">
    <property type="term" value="P:spermidine biosynthetic process"/>
    <property type="evidence" value="ECO:0007669"/>
    <property type="project" value="UniProtKB-KW"/>
</dbReference>
<evidence type="ECO:0008006" key="11">
    <source>
        <dbReference type="Google" id="ProtNLM"/>
    </source>
</evidence>
<evidence type="ECO:0000313" key="10">
    <source>
        <dbReference type="EMBL" id="CAA9265438.1"/>
    </source>
</evidence>
<evidence type="ECO:0000256" key="6">
    <source>
        <dbReference type="ARBA" id="ARBA00023145"/>
    </source>
</evidence>
<comment type="cofactor">
    <cofactor evidence="1">
        <name>pyruvate</name>
        <dbReference type="ChEBI" id="CHEBI:15361"/>
    </cofactor>
</comment>
<gene>
    <name evidence="10" type="ORF">AVDCRST_MAG56-2740</name>
</gene>
<dbReference type="InterPro" id="IPR016067">
    <property type="entry name" value="S-AdoMet_deCO2ase_core"/>
</dbReference>
<keyword evidence="2" id="KW-0210">Decarboxylase</keyword>
<dbReference type="PANTHER" id="PTHR33866">
    <property type="entry name" value="S-ADENOSYLMETHIONINE DECARBOXYLASE PROENZYME"/>
    <property type="match status" value="1"/>
</dbReference>
<dbReference type="AlphaFoldDB" id="A0A6J4J1M5"/>
<evidence type="ECO:0000256" key="7">
    <source>
        <dbReference type="ARBA" id="ARBA00023239"/>
    </source>
</evidence>
<reference evidence="10" key="1">
    <citation type="submission" date="2020-02" db="EMBL/GenBank/DDBJ databases">
        <authorList>
            <person name="Meier V. D."/>
        </authorList>
    </citation>
    <scope>NUCLEOTIDE SEQUENCE</scope>
    <source>
        <strain evidence="10">AVDCRST_MAG56</strain>
    </source>
</reference>
<evidence type="ECO:0000256" key="1">
    <source>
        <dbReference type="ARBA" id="ARBA00001928"/>
    </source>
</evidence>
<evidence type="ECO:0000256" key="5">
    <source>
        <dbReference type="ARBA" id="ARBA00023115"/>
    </source>
</evidence>
<keyword evidence="4" id="KW-0745">Spermidine biosynthesis</keyword>
<keyword evidence="5" id="KW-0620">Polyamine biosynthesis</keyword>
<evidence type="ECO:0000256" key="8">
    <source>
        <dbReference type="ARBA" id="ARBA00023270"/>
    </source>
</evidence>
<dbReference type="InterPro" id="IPR003826">
    <property type="entry name" value="AdoMetDC_fam_prok"/>
</dbReference>
<evidence type="ECO:0000256" key="3">
    <source>
        <dbReference type="ARBA" id="ARBA00022813"/>
    </source>
</evidence>
<dbReference type="Pfam" id="PF02675">
    <property type="entry name" value="AdoMet_dc"/>
    <property type="match status" value="1"/>
</dbReference>
<organism evidence="10">
    <name type="scientific">uncultured Cytophagales bacterium</name>
    <dbReference type="NCBI Taxonomy" id="158755"/>
    <lineage>
        <taxon>Bacteria</taxon>
        <taxon>Pseudomonadati</taxon>
        <taxon>Bacteroidota</taxon>
        <taxon>Sphingobacteriia</taxon>
        <taxon>Sphingobacteriales</taxon>
        <taxon>environmental samples</taxon>
    </lineage>
</organism>
<keyword evidence="7" id="KW-0456">Lyase</keyword>
<evidence type="ECO:0000256" key="9">
    <source>
        <dbReference type="ARBA" id="ARBA00023317"/>
    </source>
</evidence>
<keyword evidence="6" id="KW-0865">Zymogen</keyword>
<keyword evidence="9" id="KW-0670">Pyruvate</keyword>
<accession>A0A6J4J1M5</accession>
<evidence type="ECO:0000256" key="4">
    <source>
        <dbReference type="ARBA" id="ARBA00023066"/>
    </source>
</evidence>
<keyword evidence="3" id="KW-0068">Autocatalytic cleavage</keyword>
<dbReference type="GO" id="GO:0005829">
    <property type="term" value="C:cytosol"/>
    <property type="evidence" value="ECO:0007669"/>
    <property type="project" value="TreeGrafter"/>
</dbReference>
<protein>
    <recommendedName>
        <fullName evidence="11">Adenosylmethionine decarboxylase</fullName>
    </recommendedName>
</protein>
<keyword evidence="8" id="KW-0704">Schiff base</keyword>
<sequence>MNYTPGLHVLAEISTDATHLLADYAPLRQFYAERIGAYGLQAVGEVFHPFEGGGFTGVICLTESHLAVHTWPEFGLLTFDVYLSNFRRVNDGKARHLLEDTLSFFKATRYTSHEVRR</sequence>